<sequence length="72" mass="8769">IKEFMVRETRQLFYQNMVVRRPRVMYHIYILSYGVVEMWSYFQQKINVNESNVIPDVGNAYYKLGLVRFQKA</sequence>
<dbReference type="EMBL" id="CAJVPW010007414">
    <property type="protein sequence ID" value="CAG8580534.1"/>
    <property type="molecule type" value="Genomic_DNA"/>
</dbReference>
<evidence type="ECO:0000313" key="1">
    <source>
        <dbReference type="EMBL" id="CAG8580534.1"/>
    </source>
</evidence>
<gene>
    <name evidence="1" type="ORF">SPELUC_LOCUS6348</name>
</gene>
<name>A0ACA9MAS0_9GLOM</name>
<protein>
    <submittedName>
        <fullName evidence="1">5702_t:CDS:1</fullName>
    </submittedName>
</protein>
<reference evidence="1" key="1">
    <citation type="submission" date="2021-06" db="EMBL/GenBank/DDBJ databases">
        <authorList>
            <person name="Kallberg Y."/>
            <person name="Tangrot J."/>
            <person name="Rosling A."/>
        </authorList>
    </citation>
    <scope>NUCLEOTIDE SEQUENCE</scope>
    <source>
        <strain evidence="1">28 12/20/2015</strain>
    </source>
</reference>
<feature type="non-terminal residue" evidence="1">
    <location>
        <position position="1"/>
    </location>
</feature>
<proteinExistence type="predicted"/>
<accession>A0ACA9MAS0</accession>
<organism evidence="1 2">
    <name type="scientific">Cetraspora pellucida</name>
    <dbReference type="NCBI Taxonomy" id="1433469"/>
    <lineage>
        <taxon>Eukaryota</taxon>
        <taxon>Fungi</taxon>
        <taxon>Fungi incertae sedis</taxon>
        <taxon>Mucoromycota</taxon>
        <taxon>Glomeromycotina</taxon>
        <taxon>Glomeromycetes</taxon>
        <taxon>Diversisporales</taxon>
        <taxon>Gigasporaceae</taxon>
        <taxon>Cetraspora</taxon>
    </lineage>
</organism>
<comment type="caution">
    <text evidence="1">The sequence shown here is derived from an EMBL/GenBank/DDBJ whole genome shotgun (WGS) entry which is preliminary data.</text>
</comment>
<evidence type="ECO:0000313" key="2">
    <source>
        <dbReference type="Proteomes" id="UP000789366"/>
    </source>
</evidence>
<dbReference type="Proteomes" id="UP000789366">
    <property type="component" value="Unassembled WGS sequence"/>
</dbReference>
<keyword evidence="2" id="KW-1185">Reference proteome</keyword>